<dbReference type="RefSeq" id="WP_353941924.1">
    <property type="nucleotide sequence ID" value="NZ_CP159534.1"/>
</dbReference>
<dbReference type="AlphaFoldDB" id="A0AAU8IPH0"/>
<organism evidence="1">
    <name type="scientific">Streptomyces tabacisoli</name>
    <dbReference type="NCBI Taxonomy" id="3156398"/>
    <lineage>
        <taxon>Bacteria</taxon>
        <taxon>Bacillati</taxon>
        <taxon>Actinomycetota</taxon>
        <taxon>Actinomycetes</taxon>
        <taxon>Kitasatosporales</taxon>
        <taxon>Streptomycetaceae</taxon>
        <taxon>Streptomyces</taxon>
    </lineage>
</organism>
<accession>A0AAU8IPH0</accession>
<protein>
    <submittedName>
        <fullName evidence="1">Uncharacterized protein</fullName>
    </submittedName>
</protein>
<name>A0AAU8IPH0_9ACTN</name>
<gene>
    <name evidence="1" type="ORF">ABII15_09970</name>
</gene>
<proteinExistence type="predicted"/>
<dbReference type="KEGG" id="stac:ABII15_09970"/>
<dbReference type="EMBL" id="CP159534">
    <property type="protein sequence ID" value="XCJ70276.1"/>
    <property type="molecule type" value="Genomic_DNA"/>
</dbReference>
<evidence type="ECO:0000313" key="1">
    <source>
        <dbReference type="EMBL" id="XCJ70276.1"/>
    </source>
</evidence>
<sequence length="151" mass="16142">MTDDFGFLRASEEDLAARAALADRTVSALRRAGLPAWREGVDEPATSGAVVRTEPDAELASAAVSVSWRASDDVLDAAVEALAAGRPGAPEVRRPGLDGLRMRSTLIEVLIRAGLLVTPDNDTMNPDHVLVFGHTDDLPPALRPTFVRPRH</sequence>
<reference evidence="1" key="1">
    <citation type="submission" date="2024-06" db="EMBL/GenBank/DDBJ databases">
        <title>Streptomyces sp. strain HUAS MG91 genome sequences.</title>
        <authorList>
            <person name="Mo P."/>
        </authorList>
    </citation>
    <scope>NUCLEOTIDE SEQUENCE</scope>
    <source>
        <strain evidence="1">HUAS MG91</strain>
    </source>
</reference>